<reference evidence="2 3" key="1">
    <citation type="submission" date="2020-05" db="EMBL/GenBank/DDBJ databases">
        <title>Ramlibacter rhizophilus sp. nov., isolated from rhizosphere soil of national flower Mugunghwa from South Korea.</title>
        <authorList>
            <person name="Zheng-Fei Y."/>
            <person name="Huan T."/>
        </authorList>
    </citation>
    <scope>NUCLEOTIDE SEQUENCE [LARGE SCALE GENOMIC DNA]</scope>
    <source>
        <strain evidence="2 3">H242</strain>
    </source>
</reference>
<name>A0ABX6NZI7_9BURK</name>
<evidence type="ECO:0000259" key="1">
    <source>
        <dbReference type="Pfam" id="PF15515"/>
    </source>
</evidence>
<dbReference type="EMBL" id="CP053418">
    <property type="protein sequence ID" value="QJW83230.1"/>
    <property type="molecule type" value="Genomic_DNA"/>
</dbReference>
<protein>
    <submittedName>
        <fullName evidence="2">MvaI/BcnI restriction endonuclease family protein</fullName>
    </submittedName>
</protein>
<evidence type="ECO:0000313" key="3">
    <source>
        <dbReference type="Proteomes" id="UP000500826"/>
    </source>
</evidence>
<dbReference type="Proteomes" id="UP000500826">
    <property type="component" value="Chromosome"/>
</dbReference>
<keyword evidence="2" id="KW-0540">Nuclease</keyword>
<organism evidence="2 3">
    <name type="scientific">Ramlibacter terrae</name>
    <dbReference type="NCBI Taxonomy" id="2732511"/>
    <lineage>
        <taxon>Bacteria</taxon>
        <taxon>Pseudomonadati</taxon>
        <taxon>Pseudomonadota</taxon>
        <taxon>Betaproteobacteria</taxon>
        <taxon>Burkholderiales</taxon>
        <taxon>Comamonadaceae</taxon>
        <taxon>Ramlibacter</taxon>
    </lineage>
</organism>
<keyword evidence="2" id="KW-0378">Hydrolase</keyword>
<dbReference type="GO" id="GO:0004519">
    <property type="term" value="F:endonuclease activity"/>
    <property type="evidence" value="ECO:0007669"/>
    <property type="project" value="UniProtKB-KW"/>
</dbReference>
<keyword evidence="3" id="KW-1185">Reference proteome</keyword>
<sequence>MNTSWNHIKNLFVEYGVQLVVAKPLAENDNSKQQVYLGKGFDVLTLLPYGRVRGDAAGKRPNFKAPLQFFWAAPSGHFVNAPFAQLILYPDYPEVRLSGFLRGCTFAPSSDMQPVAAGQRGEKGSWDGRVLWMGVTPSGEILAALSSCGSEASAEFQILIERGSFRRFGVLYSAPLTSLVGGAVANAKNHLLATLSRIHARGWIPSQRLHADGTARPYMAVNGGGYTLESLLSIKPNGRAEPDYLGWEVKAFSQPRITLMTPEPDGGFYGEHGVEAFVRKYGKETSPGTMYFTGVHRVGTRHTQTSQLLSLEGYDSTKGKIVDVNGGIHLWDEKGLPSAIWSYPDLITHWGRKHANAVYVPFEKSETDVRSYRYLSPVLLGNGTDFTNYLSSMCSGRVMYDPACKVIVNERGRSTSKARNQFRMNASDLNLLYHNFGEHQLGPV</sequence>
<reference evidence="2 3" key="2">
    <citation type="submission" date="2020-05" db="EMBL/GenBank/DDBJ databases">
        <authorList>
            <person name="Khan S.A."/>
            <person name="Jeon C.O."/>
            <person name="Chun B.H."/>
        </authorList>
    </citation>
    <scope>NUCLEOTIDE SEQUENCE [LARGE SCALE GENOMIC DNA]</scope>
    <source>
        <strain evidence="2 3">H242</strain>
    </source>
</reference>
<dbReference type="Gene3D" id="3.40.210.20">
    <property type="entry name" value="MvaI/BcnI restriction endonuclease, catalytic domain"/>
    <property type="match status" value="1"/>
</dbReference>
<evidence type="ECO:0000313" key="2">
    <source>
        <dbReference type="EMBL" id="QJW83230.1"/>
    </source>
</evidence>
<keyword evidence="2" id="KW-0255">Endonuclease</keyword>
<accession>A0ABX6NZI7</accession>
<gene>
    <name evidence="2" type="ORF">HK414_00025</name>
</gene>
<dbReference type="Pfam" id="PF15515">
    <property type="entry name" value="MvaI_BcnI"/>
    <property type="match status" value="1"/>
</dbReference>
<feature type="domain" description="MvaI/BcnI restriction endonuclease" evidence="1">
    <location>
        <begin position="193"/>
        <end position="433"/>
    </location>
</feature>
<dbReference type="InterPro" id="IPR043004">
    <property type="entry name" value="MvaI_BcnI_cat"/>
</dbReference>
<dbReference type="InterPro" id="IPR029127">
    <property type="entry name" value="MvaI_BcnI"/>
</dbReference>
<proteinExistence type="predicted"/>